<comment type="caution">
    <text evidence="4">The sequence shown here is derived from an EMBL/GenBank/DDBJ whole genome shotgun (WGS) entry which is preliminary data.</text>
</comment>
<protein>
    <recommendedName>
        <fullName evidence="2">UPF0235 protein GCM10011534_26650</fullName>
    </recommendedName>
</protein>
<dbReference type="AlphaFoldDB" id="A0A917WGM0"/>
<gene>
    <name evidence="4" type="ORF">GCM10011534_26650</name>
</gene>
<dbReference type="Gene3D" id="3.30.1200.10">
    <property type="entry name" value="YggU-like"/>
    <property type="match status" value="1"/>
</dbReference>
<comment type="similarity">
    <text evidence="1 2">Belongs to the UPF0235 family.</text>
</comment>
<dbReference type="SUPFAM" id="SSF69786">
    <property type="entry name" value="YggU-like"/>
    <property type="match status" value="1"/>
</dbReference>
<evidence type="ECO:0000313" key="5">
    <source>
        <dbReference type="Proteomes" id="UP000649829"/>
    </source>
</evidence>
<dbReference type="GO" id="GO:0005737">
    <property type="term" value="C:cytoplasm"/>
    <property type="evidence" value="ECO:0007669"/>
    <property type="project" value="TreeGrafter"/>
</dbReference>
<organism evidence="4 5">
    <name type="scientific">Pseudooceanicola nanhaiensis</name>
    <dbReference type="NCBI Taxonomy" id="375761"/>
    <lineage>
        <taxon>Bacteria</taxon>
        <taxon>Pseudomonadati</taxon>
        <taxon>Pseudomonadota</taxon>
        <taxon>Alphaproteobacteria</taxon>
        <taxon>Rhodobacterales</taxon>
        <taxon>Paracoccaceae</taxon>
        <taxon>Pseudooceanicola</taxon>
    </lineage>
</organism>
<evidence type="ECO:0000256" key="2">
    <source>
        <dbReference type="HAMAP-Rule" id="MF_00634"/>
    </source>
</evidence>
<sequence>MRGICGWRRDRRFEGVRVVTQGALLWGRAVASALSPPPCGLSRSRPPRGPGSGGRSFGDSPSAAVGLGSPPDRGPTARDAARPRAGALPHECRGERLMAKPPDLSDLARDGAEIPVRVTPRASREEVRREGDAIQVRVTAPPEDGKANAVVRKLLAKALGVPPTRLVLIRGRTARDKTFRIDPA</sequence>
<evidence type="ECO:0000256" key="1">
    <source>
        <dbReference type="ARBA" id="ARBA00010364"/>
    </source>
</evidence>
<reference evidence="4" key="1">
    <citation type="journal article" date="2014" name="Int. J. Syst. Evol. Microbiol.">
        <title>Complete genome sequence of Corynebacterium casei LMG S-19264T (=DSM 44701T), isolated from a smear-ripened cheese.</title>
        <authorList>
            <consortium name="US DOE Joint Genome Institute (JGI-PGF)"/>
            <person name="Walter F."/>
            <person name="Albersmeier A."/>
            <person name="Kalinowski J."/>
            <person name="Ruckert C."/>
        </authorList>
    </citation>
    <scope>NUCLEOTIDE SEQUENCE</scope>
    <source>
        <strain evidence="4">CGMCC 1.6293</strain>
    </source>
</reference>
<name>A0A917WGM0_9RHOB</name>
<dbReference type="HAMAP" id="MF_00634">
    <property type="entry name" value="UPF0235"/>
    <property type="match status" value="1"/>
</dbReference>
<evidence type="ECO:0000256" key="3">
    <source>
        <dbReference type="SAM" id="MobiDB-lite"/>
    </source>
</evidence>
<evidence type="ECO:0000313" key="4">
    <source>
        <dbReference type="EMBL" id="GGM03521.1"/>
    </source>
</evidence>
<keyword evidence="5" id="KW-1185">Reference proteome</keyword>
<dbReference type="NCBIfam" id="TIGR00251">
    <property type="entry name" value="DUF167 family protein"/>
    <property type="match status" value="1"/>
</dbReference>
<dbReference type="PANTHER" id="PTHR13420">
    <property type="entry name" value="UPF0235 PROTEIN C15ORF40"/>
    <property type="match status" value="1"/>
</dbReference>
<dbReference type="InterPro" id="IPR003746">
    <property type="entry name" value="DUF167"/>
</dbReference>
<dbReference type="Proteomes" id="UP000649829">
    <property type="component" value="Unassembled WGS sequence"/>
</dbReference>
<reference evidence="4" key="2">
    <citation type="submission" date="2020-09" db="EMBL/GenBank/DDBJ databases">
        <authorList>
            <person name="Sun Q."/>
            <person name="Zhou Y."/>
        </authorList>
    </citation>
    <scope>NUCLEOTIDE SEQUENCE</scope>
    <source>
        <strain evidence="4">CGMCC 1.6293</strain>
    </source>
</reference>
<dbReference type="EMBL" id="BMLF01000002">
    <property type="protein sequence ID" value="GGM03521.1"/>
    <property type="molecule type" value="Genomic_DNA"/>
</dbReference>
<dbReference type="PANTHER" id="PTHR13420:SF7">
    <property type="entry name" value="UPF0235 PROTEIN C15ORF40"/>
    <property type="match status" value="1"/>
</dbReference>
<dbReference type="InterPro" id="IPR036591">
    <property type="entry name" value="YggU-like_sf"/>
</dbReference>
<dbReference type="SMART" id="SM01152">
    <property type="entry name" value="DUF167"/>
    <property type="match status" value="1"/>
</dbReference>
<dbReference type="Pfam" id="PF02594">
    <property type="entry name" value="DUF167"/>
    <property type="match status" value="1"/>
</dbReference>
<proteinExistence type="inferred from homology"/>
<accession>A0A917WGM0</accession>
<feature type="region of interest" description="Disordered" evidence="3">
    <location>
        <begin position="35"/>
        <end position="107"/>
    </location>
</feature>